<dbReference type="Gene3D" id="1.10.472.170">
    <property type="match status" value="1"/>
</dbReference>
<organism evidence="2 3">
    <name type="scientific">Agaricus bisporus var. burnettii</name>
    <dbReference type="NCBI Taxonomy" id="192524"/>
    <lineage>
        <taxon>Eukaryota</taxon>
        <taxon>Fungi</taxon>
        <taxon>Dikarya</taxon>
        <taxon>Basidiomycota</taxon>
        <taxon>Agaricomycotina</taxon>
        <taxon>Agaricomycetes</taxon>
        <taxon>Agaricomycetidae</taxon>
        <taxon>Agaricales</taxon>
        <taxon>Agaricineae</taxon>
        <taxon>Agaricaceae</taxon>
        <taxon>Agaricus</taxon>
    </lineage>
</organism>
<evidence type="ECO:0000313" key="3">
    <source>
        <dbReference type="Proteomes" id="UP000629468"/>
    </source>
</evidence>
<dbReference type="Proteomes" id="UP000629468">
    <property type="component" value="Unassembled WGS sequence"/>
</dbReference>
<dbReference type="SUPFAM" id="SSF47954">
    <property type="entry name" value="Cyclin-like"/>
    <property type="match status" value="1"/>
</dbReference>
<dbReference type="InterPro" id="IPR036915">
    <property type="entry name" value="Cyclin-like_sf"/>
</dbReference>
<dbReference type="EMBL" id="JABXXO010000005">
    <property type="protein sequence ID" value="KAF7777547.1"/>
    <property type="molecule type" value="Genomic_DNA"/>
</dbReference>
<reference evidence="2 3" key="1">
    <citation type="journal article" name="Sci. Rep.">
        <title>Telomere-to-telomere assembled and centromere annotated genomes of the two main subspecies of the button mushroom Agaricus bisporus reveal especially polymorphic chromosome ends.</title>
        <authorList>
            <person name="Sonnenberg A.S.M."/>
            <person name="Sedaghat-Telgerd N."/>
            <person name="Lavrijssen B."/>
            <person name="Ohm R.A."/>
            <person name="Hendrickx P.M."/>
            <person name="Scholtmeijer K."/>
            <person name="Baars J.J.P."/>
            <person name="van Peer A."/>
        </authorList>
    </citation>
    <scope>NUCLEOTIDE SEQUENCE [LARGE SCALE GENOMIC DNA]</scope>
    <source>
        <strain evidence="2 3">H119_p4</strain>
    </source>
</reference>
<feature type="compositionally biased region" description="Acidic residues" evidence="1">
    <location>
        <begin position="535"/>
        <end position="544"/>
    </location>
</feature>
<proteinExistence type="predicted"/>
<accession>A0A8H7KI88</accession>
<feature type="region of interest" description="Disordered" evidence="1">
    <location>
        <begin position="534"/>
        <end position="581"/>
    </location>
</feature>
<gene>
    <name evidence="2" type="ORF">Agabi119p4_3619</name>
</gene>
<dbReference type="AlphaFoldDB" id="A0A8H7KI88"/>
<protein>
    <recommendedName>
        <fullName evidence="4">TFIIB-type domain-containing protein</fullName>
    </recommendedName>
</protein>
<comment type="caution">
    <text evidence="2">The sequence shown here is derived from an EMBL/GenBank/DDBJ whole genome shotgun (WGS) entry which is preliminary data.</text>
</comment>
<dbReference type="CDD" id="cd00043">
    <property type="entry name" value="CYCLIN_SF"/>
    <property type="match status" value="1"/>
</dbReference>
<feature type="region of interest" description="Disordered" evidence="1">
    <location>
        <begin position="348"/>
        <end position="376"/>
    </location>
</feature>
<name>A0A8H7KI88_AGABI</name>
<sequence length="581" mass="63720">MAVACSQCNGSTVWDDTAASAVCTSCGSLADPSQSVLTSQYEFPPGITSYGDSWDGGIRKRCRSSSSWALIDQGKEARDSRNIAMTLKFIESLARSLSAPGLSPRTMVLFLQAKEAMQVCWGRRAKQIAGTCLAIALRESNRPDCLHDIAQLLDEPFATISRTLFSVATALGLSLGRVESGSHIPTLQQYLSSLLQDTSSHMFLALRQELSSISLTAAVRTAISLCNLLARIGSPFLTQHSAPSVACAVFIHALESELRSTIKQLEPLAEVLSMRSYVGKSTVLALYKVIQDVVVFLAKDIPWLDKYKLKNGRAAIAKRNVVARAVKDVVSFYDATWNRIKKPAFNIMPEDSSPGSDADSEDETIRPRKKSKVGHPRQQAMQFLLNPIAGPTPHFSHSLPQEGTSLTRLASQQPNYNFMSYFLSARVAANKPTRLQVLVASRGSVEDVTDDELFDEGELEGLMRSEEEIRIIAHTQDWEDIEEDADIRVKPNKQKATPSKSGRNVGGRIDLDALANLLNDADSDEQPFIGLLGTEYDDSADGAEGETRNNLASSDEIVVQGWRPPSPGNNRTDDWYDQVYD</sequence>
<evidence type="ECO:0000256" key="1">
    <source>
        <dbReference type="SAM" id="MobiDB-lite"/>
    </source>
</evidence>
<evidence type="ECO:0008006" key="4">
    <source>
        <dbReference type="Google" id="ProtNLM"/>
    </source>
</evidence>
<evidence type="ECO:0000313" key="2">
    <source>
        <dbReference type="EMBL" id="KAF7777547.1"/>
    </source>
</evidence>